<dbReference type="PANTHER" id="PTHR12110:SF21">
    <property type="entry name" value="XYLOSE ISOMERASE-LIKE TIM BARREL DOMAIN-CONTAINING PROTEIN"/>
    <property type="match status" value="1"/>
</dbReference>
<dbReference type="GO" id="GO:0016853">
    <property type="term" value="F:isomerase activity"/>
    <property type="evidence" value="ECO:0007669"/>
    <property type="project" value="UniProtKB-KW"/>
</dbReference>
<accession>A0ABU1IQU7</accession>
<proteinExistence type="predicted"/>
<dbReference type="EMBL" id="JAVDQG010000008">
    <property type="protein sequence ID" value="MDR6227177.1"/>
    <property type="molecule type" value="Genomic_DNA"/>
</dbReference>
<dbReference type="InterPro" id="IPR050312">
    <property type="entry name" value="IolE/XylAMocC-like"/>
</dbReference>
<dbReference type="Proteomes" id="UP001185012">
    <property type="component" value="Unassembled WGS sequence"/>
</dbReference>
<gene>
    <name evidence="2" type="ORF">JOE21_003192</name>
</gene>
<keyword evidence="2" id="KW-0413">Isomerase</keyword>
<evidence type="ECO:0000313" key="3">
    <source>
        <dbReference type="Proteomes" id="UP001185012"/>
    </source>
</evidence>
<feature type="domain" description="Xylose isomerase-like TIM barrel" evidence="1">
    <location>
        <begin position="6"/>
        <end position="116"/>
    </location>
</feature>
<keyword evidence="3" id="KW-1185">Reference proteome</keyword>
<sequence>MEFCGYPNCSVNTFGQAYDIVEAVNRESVGLVLDCFHFYAMNSDIRDLQQADPDNIFLFHIDDCEDLPIGSLRDHHRVWPGEGAIPLKRILDTLKEIGYGEMASIELFRPEYWEWDADRTIQMGKETTEKMVRQPFEAG</sequence>
<dbReference type="Gene3D" id="3.20.20.150">
    <property type="entry name" value="Divalent-metal-dependent TIM barrel enzymes"/>
    <property type="match status" value="1"/>
</dbReference>
<comment type="caution">
    <text evidence="2">The sequence shown here is derived from an EMBL/GenBank/DDBJ whole genome shotgun (WGS) entry which is preliminary data.</text>
</comment>
<organism evidence="2 3">
    <name type="scientific">Desmospora profundinema</name>
    <dbReference type="NCBI Taxonomy" id="1571184"/>
    <lineage>
        <taxon>Bacteria</taxon>
        <taxon>Bacillati</taxon>
        <taxon>Bacillota</taxon>
        <taxon>Bacilli</taxon>
        <taxon>Bacillales</taxon>
        <taxon>Thermoactinomycetaceae</taxon>
        <taxon>Desmospora</taxon>
    </lineage>
</organism>
<dbReference type="PANTHER" id="PTHR12110">
    <property type="entry name" value="HYDROXYPYRUVATE ISOMERASE"/>
    <property type="match status" value="1"/>
</dbReference>
<dbReference type="SUPFAM" id="SSF51658">
    <property type="entry name" value="Xylose isomerase-like"/>
    <property type="match status" value="1"/>
</dbReference>
<protein>
    <submittedName>
        <fullName evidence="2">Sugar phosphate isomerase/epimerase</fullName>
    </submittedName>
</protein>
<dbReference type="InterPro" id="IPR013022">
    <property type="entry name" value="Xyl_isomerase-like_TIM-brl"/>
</dbReference>
<evidence type="ECO:0000259" key="1">
    <source>
        <dbReference type="Pfam" id="PF01261"/>
    </source>
</evidence>
<name>A0ABU1IQU7_9BACL</name>
<evidence type="ECO:0000313" key="2">
    <source>
        <dbReference type="EMBL" id="MDR6227177.1"/>
    </source>
</evidence>
<reference evidence="2 3" key="1">
    <citation type="submission" date="2023-07" db="EMBL/GenBank/DDBJ databases">
        <title>Genomic Encyclopedia of Type Strains, Phase IV (KMG-IV): sequencing the most valuable type-strain genomes for metagenomic binning, comparative biology and taxonomic classification.</title>
        <authorList>
            <person name="Goeker M."/>
        </authorList>
    </citation>
    <scope>NUCLEOTIDE SEQUENCE [LARGE SCALE GENOMIC DNA]</scope>
    <source>
        <strain evidence="2 3">DSM 45903</strain>
    </source>
</reference>
<dbReference type="InterPro" id="IPR036237">
    <property type="entry name" value="Xyl_isomerase-like_sf"/>
</dbReference>
<dbReference type="Pfam" id="PF01261">
    <property type="entry name" value="AP_endonuc_2"/>
    <property type="match status" value="1"/>
</dbReference>